<dbReference type="GO" id="GO:0019722">
    <property type="term" value="P:calcium-mediated signaling"/>
    <property type="evidence" value="ECO:0007669"/>
    <property type="project" value="TreeGrafter"/>
</dbReference>
<evidence type="ECO:0000256" key="5">
    <source>
        <dbReference type="ARBA" id="ARBA00023136"/>
    </source>
</evidence>
<reference evidence="12" key="1">
    <citation type="submission" date="2023-07" db="EMBL/GenBank/DDBJ databases">
        <title>Chromosome-level Genome Assembly of Striped Snakehead (Channa striata).</title>
        <authorList>
            <person name="Liu H."/>
        </authorList>
    </citation>
    <scope>NUCLEOTIDE SEQUENCE</scope>
    <source>
        <strain evidence="12">Gz</strain>
        <tissue evidence="12">Muscle</tissue>
    </source>
</reference>
<dbReference type="PANTHER" id="PTHR10489:SF735">
    <property type="entry name" value="C-C CHEMOKINE RECEPTOR TYPE 10"/>
    <property type="match status" value="1"/>
</dbReference>
<keyword evidence="13" id="KW-1185">Reference proteome</keyword>
<comment type="caution">
    <text evidence="12">The sequence shown here is derived from an EMBL/GenBank/DDBJ whole genome shotgun (WGS) entry which is preliminary data.</text>
</comment>
<evidence type="ECO:0000256" key="3">
    <source>
        <dbReference type="ARBA" id="ARBA00022989"/>
    </source>
</evidence>
<protein>
    <recommendedName>
        <fullName evidence="11">G-protein coupled receptors family 1 profile domain-containing protein</fullName>
    </recommendedName>
</protein>
<keyword evidence="5 10" id="KW-0472">Membrane</keyword>
<dbReference type="GO" id="GO:0019957">
    <property type="term" value="F:C-C chemokine binding"/>
    <property type="evidence" value="ECO:0007669"/>
    <property type="project" value="TreeGrafter"/>
</dbReference>
<evidence type="ECO:0000256" key="8">
    <source>
        <dbReference type="RuleBase" id="RU000688"/>
    </source>
</evidence>
<dbReference type="GO" id="GO:0060326">
    <property type="term" value="P:cell chemotaxis"/>
    <property type="evidence" value="ECO:0007669"/>
    <property type="project" value="TreeGrafter"/>
</dbReference>
<name>A0AA88LQS1_CHASR</name>
<comment type="similarity">
    <text evidence="8">Belongs to the G-protein coupled receptor 1 family.</text>
</comment>
<evidence type="ECO:0000256" key="7">
    <source>
        <dbReference type="ARBA" id="ARBA00023224"/>
    </source>
</evidence>
<feature type="transmembrane region" description="Helical" evidence="10">
    <location>
        <begin position="54"/>
        <end position="81"/>
    </location>
</feature>
<dbReference type="GO" id="GO:0006955">
    <property type="term" value="P:immune response"/>
    <property type="evidence" value="ECO:0007669"/>
    <property type="project" value="TreeGrafter"/>
</dbReference>
<feature type="transmembrane region" description="Helical" evidence="10">
    <location>
        <begin position="303"/>
        <end position="321"/>
    </location>
</feature>
<dbReference type="PRINTS" id="PR00237">
    <property type="entry name" value="GPCRRHODOPSN"/>
</dbReference>
<feature type="region of interest" description="Disordered" evidence="9">
    <location>
        <begin position="369"/>
        <end position="390"/>
    </location>
</feature>
<evidence type="ECO:0000256" key="4">
    <source>
        <dbReference type="ARBA" id="ARBA00023040"/>
    </source>
</evidence>
<dbReference type="InterPro" id="IPR050119">
    <property type="entry name" value="CCR1-9-like"/>
</dbReference>
<dbReference type="GO" id="GO:0016493">
    <property type="term" value="F:C-C chemokine receptor activity"/>
    <property type="evidence" value="ECO:0007669"/>
    <property type="project" value="TreeGrafter"/>
</dbReference>
<sequence>MLNTTNSTAMNEIMDFPEFVYATNATLNFSYESYDIGENPDWCEPGEEEIVIKAFQTCVFCLVFLMGVVGNCLVIATFALYRRQRLRSMTDVFLFHLALADLFLLLTLPLQATDTYQGWIFPEFLCKATRSSYAINTCSGLLLLACISVDRYMVVARAQEMLRLRNEILTAGKVAAVVVWLVAVLLSLPEILFSKVLHQGNETYCSMQIKGTIKMASNGATIAVFCLSFLIMATCYSLIARVLWEGSAQRRGKQWHRQRTLKLMVSLVLVFLVFQLPYTVVLSRKIVGGFCNLLSEYITSTLAYTRCCLNPILYALVGVRFRNDMLKLIRDSGCKCGMYVKPQVLSSSVISPSSPALTVLSACSPTAAERSNSKSETGPQLKFSFSGTKC</sequence>
<keyword evidence="7 8" id="KW-0807">Transducer</keyword>
<evidence type="ECO:0000256" key="2">
    <source>
        <dbReference type="ARBA" id="ARBA00022692"/>
    </source>
</evidence>
<dbReference type="EMBL" id="JAUPFM010000019">
    <property type="protein sequence ID" value="KAK2820101.1"/>
    <property type="molecule type" value="Genomic_DNA"/>
</dbReference>
<feature type="transmembrane region" description="Helical" evidence="10">
    <location>
        <begin position="93"/>
        <end position="113"/>
    </location>
</feature>
<feature type="compositionally biased region" description="Polar residues" evidence="9">
    <location>
        <begin position="374"/>
        <end position="390"/>
    </location>
</feature>
<dbReference type="PROSITE" id="PS50262">
    <property type="entry name" value="G_PROTEIN_RECEP_F1_2"/>
    <property type="match status" value="1"/>
</dbReference>
<feature type="transmembrane region" description="Helical" evidence="10">
    <location>
        <begin position="222"/>
        <end position="243"/>
    </location>
</feature>
<evidence type="ECO:0000256" key="6">
    <source>
        <dbReference type="ARBA" id="ARBA00023170"/>
    </source>
</evidence>
<evidence type="ECO:0000259" key="11">
    <source>
        <dbReference type="PROSITE" id="PS50262"/>
    </source>
</evidence>
<dbReference type="GO" id="GO:0007204">
    <property type="term" value="P:positive regulation of cytosolic calcium ion concentration"/>
    <property type="evidence" value="ECO:0007669"/>
    <property type="project" value="TreeGrafter"/>
</dbReference>
<organism evidence="12 13">
    <name type="scientific">Channa striata</name>
    <name type="common">Snakehead murrel</name>
    <name type="synonym">Ophicephalus striatus</name>
    <dbReference type="NCBI Taxonomy" id="64152"/>
    <lineage>
        <taxon>Eukaryota</taxon>
        <taxon>Metazoa</taxon>
        <taxon>Chordata</taxon>
        <taxon>Craniata</taxon>
        <taxon>Vertebrata</taxon>
        <taxon>Euteleostomi</taxon>
        <taxon>Actinopterygii</taxon>
        <taxon>Neopterygii</taxon>
        <taxon>Teleostei</taxon>
        <taxon>Neoteleostei</taxon>
        <taxon>Acanthomorphata</taxon>
        <taxon>Anabantaria</taxon>
        <taxon>Anabantiformes</taxon>
        <taxon>Channoidei</taxon>
        <taxon>Channidae</taxon>
        <taxon>Channa</taxon>
    </lineage>
</organism>
<dbReference type="AlphaFoldDB" id="A0AA88LQS1"/>
<feature type="transmembrane region" description="Helical" evidence="10">
    <location>
        <begin position="133"/>
        <end position="153"/>
    </location>
</feature>
<keyword evidence="4 8" id="KW-0297">G-protein coupled receptor</keyword>
<feature type="transmembrane region" description="Helical" evidence="10">
    <location>
        <begin position="263"/>
        <end position="283"/>
    </location>
</feature>
<dbReference type="InterPro" id="IPR000276">
    <property type="entry name" value="GPCR_Rhodpsn"/>
</dbReference>
<evidence type="ECO:0000256" key="10">
    <source>
        <dbReference type="SAM" id="Phobius"/>
    </source>
</evidence>
<gene>
    <name evidence="12" type="ORF">Q5P01_023060</name>
</gene>
<evidence type="ECO:0000313" key="12">
    <source>
        <dbReference type="EMBL" id="KAK2820101.1"/>
    </source>
</evidence>
<dbReference type="InterPro" id="IPR017452">
    <property type="entry name" value="GPCR_Rhodpsn_7TM"/>
</dbReference>
<feature type="domain" description="G-protein coupled receptors family 1 profile" evidence="11">
    <location>
        <begin position="70"/>
        <end position="314"/>
    </location>
</feature>
<evidence type="ECO:0000313" key="13">
    <source>
        <dbReference type="Proteomes" id="UP001187415"/>
    </source>
</evidence>
<evidence type="ECO:0000256" key="1">
    <source>
        <dbReference type="ARBA" id="ARBA00004370"/>
    </source>
</evidence>
<dbReference type="PANTHER" id="PTHR10489">
    <property type="entry name" value="CELL ADHESION MOLECULE"/>
    <property type="match status" value="1"/>
</dbReference>
<dbReference type="PROSITE" id="PS00237">
    <property type="entry name" value="G_PROTEIN_RECEP_F1_1"/>
    <property type="match status" value="1"/>
</dbReference>
<dbReference type="Gene3D" id="1.20.1070.10">
    <property type="entry name" value="Rhodopsin 7-helix transmembrane proteins"/>
    <property type="match status" value="1"/>
</dbReference>
<dbReference type="Pfam" id="PF00001">
    <property type="entry name" value="7tm_1"/>
    <property type="match status" value="1"/>
</dbReference>
<dbReference type="SUPFAM" id="SSF81321">
    <property type="entry name" value="Family A G protein-coupled receptor-like"/>
    <property type="match status" value="1"/>
</dbReference>
<evidence type="ECO:0000256" key="9">
    <source>
        <dbReference type="SAM" id="MobiDB-lite"/>
    </source>
</evidence>
<keyword evidence="3 10" id="KW-1133">Transmembrane helix</keyword>
<dbReference type="GO" id="GO:0009897">
    <property type="term" value="C:external side of plasma membrane"/>
    <property type="evidence" value="ECO:0007669"/>
    <property type="project" value="TreeGrafter"/>
</dbReference>
<keyword evidence="2 8" id="KW-0812">Transmembrane</keyword>
<dbReference type="Proteomes" id="UP001187415">
    <property type="component" value="Unassembled WGS sequence"/>
</dbReference>
<comment type="subcellular location">
    <subcellularLocation>
        <location evidence="1">Membrane</location>
    </subcellularLocation>
</comment>
<feature type="transmembrane region" description="Helical" evidence="10">
    <location>
        <begin position="174"/>
        <end position="193"/>
    </location>
</feature>
<keyword evidence="6 8" id="KW-0675">Receptor</keyword>
<proteinExistence type="inferred from homology"/>
<accession>A0AA88LQS1</accession>